<dbReference type="AlphaFoldDB" id="A0A2Z3JE58"/>
<evidence type="ECO:0000313" key="3">
    <source>
        <dbReference type="Proteomes" id="UP000245368"/>
    </source>
</evidence>
<dbReference type="KEGG" id="dez:DKM44_09645"/>
<sequence length="139" mass="15351">MQKTVDPSGHDFKRLAAEVPQDVPIVMLNLLKFRAVAAYPPEPGRAEVSGRAAYATYSREVAPILQRRGGRPIWHAEVRSAFIAPEGEDWDEVLLVSYPSVQAFLAMVTSAEYQAVTIHRRAALENARLIATLPDQPKG</sequence>
<feature type="domain" description="DUF1330" evidence="1">
    <location>
        <begin position="47"/>
        <end position="127"/>
    </location>
</feature>
<reference evidence="2 3" key="1">
    <citation type="submission" date="2018-05" db="EMBL/GenBank/DDBJ databases">
        <title>Complete Genome Sequence of Deinococcus sp. strain 17bor-2.</title>
        <authorList>
            <person name="Srinivasan S."/>
        </authorList>
    </citation>
    <scope>NUCLEOTIDE SEQUENCE [LARGE SCALE GENOMIC DNA]</scope>
    <source>
        <strain evidence="2 3">17bor-2</strain>
    </source>
</reference>
<evidence type="ECO:0000313" key="2">
    <source>
        <dbReference type="EMBL" id="AWN23457.1"/>
    </source>
</evidence>
<dbReference type="OrthoDB" id="8909581at2"/>
<dbReference type="Pfam" id="PF07045">
    <property type="entry name" value="DUF1330"/>
    <property type="match status" value="1"/>
</dbReference>
<gene>
    <name evidence="2" type="ORF">DKM44_09645</name>
</gene>
<proteinExistence type="predicted"/>
<name>A0A2Z3JE58_9DEIO</name>
<protein>
    <submittedName>
        <fullName evidence="2">DUF1330 domain-containing protein</fullName>
    </submittedName>
</protein>
<dbReference type="Gene3D" id="3.30.70.100">
    <property type="match status" value="1"/>
</dbReference>
<organism evidence="2 3">
    <name type="scientific">Deinococcus irradiatisoli</name>
    <dbReference type="NCBI Taxonomy" id="2202254"/>
    <lineage>
        <taxon>Bacteria</taxon>
        <taxon>Thermotogati</taxon>
        <taxon>Deinococcota</taxon>
        <taxon>Deinococci</taxon>
        <taxon>Deinococcales</taxon>
        <taxon>Deinococcaceae</taxon>
        <taxon>Deinococcus</taxon>
    </lineage>
</organism>
<dbReference type="InterPro" id="IPR011008">
    <property type="entry name" value="Dimeric_a/b-barrel"/>
</dbReference>
<dbReference type="SUPFAM" id="SSF54909">
    <property type="entry name" value="Dimeric alpha+beta barrel"/>
    <property type="match status" value="1"/>
</dbReference>
<dbReference type="PANTHER" id="PTHR40257:SF1">
    <property type="entry name" value="DUF1330 DOMAIN-CONTAINING PROTEIN"/>
    <property type="match status" value="1"/>
</dbReference>
<dbReference type="EMBL" id="CP029494">
    <property type="protein sequence ID" value="AWN23457.1"/>
    <property type="molecule type" value="Genomic_DNA"/>
</dbReference>
<dbReference type="Proteomes" id="UP000245368">
    <property type="component" value="Chromosome"/>
</dbReference>
<dbReference type="InterPro" id="IPR010753">
    <property type="entry name" value="DUF1330"/>
</dbReference>
<dbReference type="PANTHER" id="PTHR40257">
    <property type="match status" value="1"/>
</dbReference>
<accession>A0A2Z3JE58</accession>
<dbReference type="RefSeq" id="WP_109827185.1">
    <property type="nucleotide sequence ID" value="NZ_CP029494.1"/>
</dbReference>
<evidence type="ECO:0000259" key="1">
    <source>
        <dbReference type="Pfam" id="PF07045"/>
    </source>
</evidence>
<keyword evidence="3" id="KW-1185">Reference proteome</keyword>